<proteinExistence type="predicted"/>
<evidence type="ECO:0000313" key="3">
    <source>
        <dbReference type="Proteomes" id="UP000294927"/>
    </source>
</evidence>
<dbReference type="OrthoDB" id="3627316at2"/>
<comment type="caution">
    <text evidence="2">The sequence shown here is derived from an EMBL/GenBank/DDBJ whole genome shotgun (WGS) entry which is preliminary data.</text>
</comment>
<dbReference type="RefSeq" id="WP_133900558.1">
    <property type="nucleotide sequence ID" value="NZ_SOCP01000001.1"/>
</dbReference>
<accession>A0A4R7W6D3</accession>
<organism evidence="2 3">
    <name type="scientific">Actinophytocola oryzae</name>
    <dbReference type="NCBI Taxonomy" id="502181"/>
    <lineage>
        <taxon>Bacteria</taxon>
        <taxon>Bacillati</taxon>
        <taxon>Actinomycetota</taxon>
        <taxon>Actinomycetes</taxon>
        <taxon>Pseudonocardiales</taxon>
        <taxon>Pseudonocardiaceae</taxon>
    </lineage>
</organism>
<dbReference type="AlphaFoldDB" id="A0A4R7W6D3"/>
<evidence type="ECO:0000256" key="1">
    <source>
        <dbReference type="SAM" id="MobiDB-lite"/>
    </source>
</evidence>
<dbReference type="EMBL" id="SOCP01000001">
    <property type="protein sequence ID" value="TDV57237.1"/>
    <property type="molecule type" value="Genomic_DNA"/>
</dbReference>
<gene>
    <name evidence="2" type="ORF">CLV71_101108</name>
</gene>
<protein>
    <submittedName>
        <fullName evidence="2">Uncharacterized protein</fullName>
    </submittedName>
</protein>
<feature type="region of interest" description="Disordered" evidence="1">
    <location>
        <begin position="174"/>
        <end position="211"/>
    </location>
</feature>
<evidence type="ECO:0000313" key="2">
    <source>
        <dbReference type="EMBL" id="TDV57237.1"/>
    </source>
</evidence>
<reference evidence="2 3" key="1">
    <citation type="submission" date="2019-03" db="EMBL/GenBank/DDBJ databases">
        <title>Genomic Encyclopedia of Archaeal and Bacterial Type Strains, Phase II (KMG-II): from individual species to whole genera.</title>
        <authorList>
            <person name="Goeker M."/>
        </authorList>
    </citation>
    <scope>NUCLEOTIDE SEQUENCE [LARGE SCALE GENOMIC DNA]</scope>
    <source>
        <strain evidence="2 3">DSM 45499</strain>
    </source>
</reference>
<name>A0A4R7W6D3_9PSEU</name>
<dbReference type="Proteomes" id="UP000294927">
    <property type="component" value="Unassembled WGS sequence"/>
</dbReference>
<sequence length="211" mass="22984">MRSDDPEAQATAHQLVHCVLDADSDGLTETLETVVDHPGDELRPYVREVVAELINVATAAVRSSAGRLYGNAAFAVDLRDDANDKVGIDELDPPVRATIRAMLAELNGSPDDALFQLDLAVRGVDRRTGLDTVRRALTMTIGLLHWSEQSDPLEALMDPDPTADEADLLEQHLNAVPDDDPLVTGDAIEADPTDVHEQHQQIPGDDDEDRR</sequence>
<keyword evidence="3" id="KW-1185">Reference proteome</keyword>